<evidence type="ECO:0000313" key="2">
    <source>
        <dbReference type="EMBL" id="KAF4083495.1"/>
    </source>
</evidence>
<feature type="compositionally biased region" description="Low complexity" evidence="1">
    <location>
        <begin position="81"/>
        <end position="125"/>
    </location>
</feature>
<dbReference type="Proteomes" id="UP000593565">
    <property type="component" value="Unassembled WGS sequence"/>
</dbReference>
<comment type="caution">
    <text evidence="2">The sequence shown here is derived from an EMBL/GenBank/DDBJ whole genome shotgun (WGS) entry which is preliminary data.</text>
</comment>
<feature type="region of interest" description="Disordered" evidence="1">
    <location>
        <begin position="57"/>
        <end position="152"/>
    </location>
</feature>
<keyword evidence="3" id="KW-1185">Reference proteome</keyword>
<gene>
    <name evidence="2" type="ORF">AMELA_G00142070</name>
</gene>
<name>A0A7J6AKM1_AMEME</name>
<organism evidence="2 3">
    <name type="scientific">Ameiurus melas</name>
    <name type="common">Black bullhead</name>
    <name type="synonym">Silurus melas</name>
    <dbReference type="NCBI Taxonomy" id="219545"/>
    <lineage>
        <taxon>Eukaryota</taxon>
        <taxon>Metazoa</taxon>
        <taxon>Chordata</taxon>
        <taxon>Craniata</taxon>
        <taxon>Vertebrata</taxon>
        <taxon>Euteleostomi</taxon>
        <taxon>Actinopterygii</taxon>
        <taxon>Neopterygii</taxon>
        <taxon>Teleostei</taxon>
        <taxon>Ostariophysi</taxon>
        <taxon>Siluriformes</taxon>
        <taxon>Ictaluridae</taxon>
        <taxon>Ameiurus</taxon>
    </lineage>
</organism>
<dbReference type="EMBL" id="JAAGNN010000011">
    <property type="protein sequence ID" value="KAF4083495.1"/>
    <property type="molecule type" value="Genomic_DNA"/>
</dbReference>
<protein>
    <submittedName>
        <fullName evidence="2">Uncharacterized protein</fullName>
    </submittedName>
</protein>
<sequence>MVSKSPPCQDDDVDKSKESDLWCLRRGLLHHVMAKFHGPRFLFLVLAGVVLCKQGHTETTSNSSTQSSTPTVKSSIPAVKSSTPTVTTTVSQPSTQGTANGTSGQEISSTSTSDSPRISSTKNTTSPPPTPSTTTDKKDTNTSALNSSVSNIPTAGAGHDLFFYIGLCEVVIASP</sequence>
<reference evidence="2 3" key="1">
    <citation type="submission" date="2020-02" db="EMBL/GenBank/DDBJ databases">
        <title>A chromosome-scale genome assembly of the black bullhead catfish (Ameiurus melas).</title>
        <authorList>
            <person name="Wen M."/>
            <person name="Zham M."/>
            <person name="Cabau C."/>
            <person name="Klopp C."/>
            <person name="Donnadieu C."/>
            <person name="Roques C."/>
            <person name="Bouchez O."/>
            <person name="Lampietro C."/>
            <person name="Jouanno E."/>
            <person name="Herpin A."/>
            <person name="Louis A."/>
            <person name="Berthelot C."/>
            <person name="Parey E."/>
            <person name="Roest-Crollius H."/>
            <person name="Braasch I."/>
            <person name="Postlethwait J."/>
            <person name="Robinson-Rechavi M."/>
            <person name="Echchiki A."/>
            <person name="Begum T."/>
            <person name="Montfort J."/>
            <person name="Schartl M."/>
            <person name="Bobe J."/>
            <person name="Guiguen Y."/>
        </authorList>
    </citation>
    <scope>NUCLEOTIDE SEQUENCE [LARGE SCALE GENOMIC DNA]</scope>
    <source>
        <strain evidence="2">M_S1</strain>
        <tissue evidence="2">Blood</tissue>
    </source>
</reference>
<evidence type="ECO:0000313" key="3">
    <source>
        <dbReference type="Proteomes" id="UP000593565"/>
    </source>
</evidence>
<evidence type="ECO:0000256" key="1">
    <source>
        <dbReference type="SAM" id="MobiDB-lite"/>
    </source>
</evidence>
<feature type="compositionally biased region" description="Low complexity" evidence="1">
    <location>
        <begin position="57"/>
        <end position="71"/>
    </location>
</feature>
<dbReference type="AlphaFoldDB" id="A0A7J6AKM1"/>
<accession>A0A7J6AKM1</accession>
<proteinExistence type="predicted"/>